<dbReference type="GO" id="GO:0034462">
    <property type="term" value="P:small-subunit processome assembly"/>
    <property type="evidence" value="ECO:0007669"/>
    <property type="project" value="TreeGrafter"/>
</dbReference>
<dbReference type="GO" id="GO:0005730">
    <property type="term" value="C:nucleolus"/>
    <property type="evidence" value="ECO:0007669"/>
    <property type="project" value="UniProtKB-SubCell"/>
</dbReference>
<feature type="region of interest" description="Disordered" evidence="6">
    <location>
        <begin position="218"/>
        <end position="246"/>
    </location>
</feature>
<dbReference type="InterPro" id="IPR012677">
    <property type="entry name" value="Nucleotide-bd_a/b_plait_sf"/>
</dbReference>
<evidence type="ECO:0000256" key="4">
    <source>
        <dbReference type="ARBA" id="ARBA00022884"/>
    </source>
</evidence>
<dbReference type="InterPro" id="IPR035979">
    <property type="entry name" value="RBD_domain_sf"/>
</dbReference>
<dbReference type="SUPFAM" id="SSF54928">
    <property type="entry name" value="RNA-binding domain, RBD"/>
    <property type="match status" value="1"/>
</dbReference>
<protein>
    <recommendedName>
        <fullName evidence="3">Activator of basal transcription 1</fullName>
    </recommendedName>
</protein>
<accession>A0A6F9D518</accession>
<dbReference type="CDD" id="cd12263">
    <property type="entry name" value="RRM_ABT1_like"/>
    <property type="match status" value="1"/>
</dbReference>
<gene>
    <name evidence="7" type="primary">Abt1</name>
</gene>
<keyword evidence="4" id="KW-0694">RNA-binding</keyword>
<reference evidence="7" key="1">
    <citation type="submission" date="2020-04" db="EMBL/GenBank/DDBJ databases">
        <authorList>
            <person name="Neveu A P."/>
        </authorList>
    </citation>
    <scope>NUCLEOTIDE SEQUENCE</scope>
    <source>
        <tissue evidence="7">Whole embryo</tissue>
    </source>
</reference>
<dbReference type="InterPro" id="IPR039119">
    <property type="entry name" value="ABT1/Esf2"/>
</dbReference>
<dbReference type="Gene3D" id="3.30.70.330">
    <property type="match status" value="1"/>
</dbReference>
<dbReference type="EMBL" id="LR782631">
    <property type="protein sequence ID" value="CAB3219664.1"/>
    <property type="molecule type" value="mRNA"/>
</dbReference>
<dbReference type="PANTHER" id="PTHR12311">
    <property type="entry name" value="ACTIVATOR OF BASAL TRANSCRIPTION 1"/>
    <property type="match status" value="1"/>
</dbReference>
<evidence type="ECO:0000256" key="2">
    <source>
        <dbReference type="ARBA" id="ARBA00005819"/>
    </source>
</evidence>
<dbReference type="PANTHER" id="PTHR12311:SF7">
    <property type="entry name" value="ACTIVATOR OF BASAL TRANSCRIPTION 1"/>
    <property type="match status" value="1"/>
</dbReference>
<evidence type="ECO:0000256" key="6">
    <source>
        <dbReference type="SAM" id="MobiDB-lite"/>
    </source>
</evidence>
<evidence type="ECO:0000256" key="3">
    <source>
        <dbReference type="ARBA" id="ARBA00020737"/>
    </source>
</evidence>
<dbReference type="GO" id="GO:0003723">
    <property type="term" value="F:RNA binding"/>
    <property type="evidence" value="ECO:0007669"/>
    <property type="project" value="UniProtKB-KW"/>
</dbReference>
<organism evidence="7">
    <name type="scientific">Phallusia mammillata</name>
    <dbReference type="NCBI Taxonomy" id="59560"/>
    <lineage>
        <taxon>Eukaryota</taxon>
        <taxon>Metazoa</taxon>
        <taxon>Chordata</taxon>
        <taxon>Tunicata</taxon>
        <taxon>Ascidiacea</taxon>
        <taxon>Phlebobranchia</taxon>
        <taxon>Ascidiidae</taxon>
        <taxon>Phallusia</taxon>
    </lineage>
</organism>
<dbReference type="InterPro" id="IPR034353">
    <property type="entry name" value="ABT1/ESF2_RRM"/>
</dbReference>
<keyword evidence="5" id="KW-0539">Nucleus</keyword>
<comment type="subcellular location">
    <subcellularLocation>
        <location evidence="1">Nucleus</location>
        <location evidence="1">Nucleolus</location>
    </subcellularLocation>
</comment>
<dbReference type="AlphaFoldDB" id="A0A6F9D518"/>
<dbReference type="GO" id="GO:0000480">
    <property type="term" value="P:endonucleolytic cleavage in 5'-ETS of tricistronic rRNA transcript (SSU-rRNA, 5.8S rRNA, LSU-rRNA)"/>
    <property type="evidence" value="ECO:0007669"/>
    <property type="project" value="TreeGrafter"/>
</dbReference>
<feature type="region of interest" description="Disordered" evidence="6">
    <location>
        <begin position="1"/>
        <end position="30"/>
    </location>
</feature>
<dbReference type="GO" id="GO:0000472">
    <property type="term" value="P:endonucleolytic cleavage to generate mature 5'-end of SSU-rRNA from (SSU-rRNA, 5.8S rRNA, LSU-rRNA)"/>
    <property type="evidence" value="ECO:0007669"/>
    <property type="project" value="TreeGrafter"/>
</dbReference>
<feature type="compositionally biased region" description="Basic and acidic residues" evidence="6">
    <location>
        <begin position="218"/>
        <end position="243"/>
    </location>
</feature>
<name>A0A6F9D518_9ASCI</name>
<sequence>MVAYPRNLKQTGMSDEPEVSNDEHEPETVSNNVKQVVPGLIYISFVPPKMTPFHIRQMFEKYGEVGRIFLQPDDHNPSKKKKKFKAKYNKGSFSEGWIEMGDKRIAKRLALTLNNTLIVDGKKSKFSDYLWNVKYLHRFQWRHLTERLAHEMETKKQRTRMEQTQARKETAAFVANVEASKRLASIKQRKEKKGEVWEESKHLQHIRQRKTVEELRKERQQKLHRLKGEEHTNTKRKGDDLKANSDFPTKRKAVLNKIFG</sequence>
<comment type="similarity">
    <text evidence="2">Belongs to the ESF2/ABP1 family.</text>
</comment>
<dbReference type="GO" id="GO:0000447">
    <property type="term" value="P:endonucleolytic cleavage in ITS1 to separate SSU-rRNA from 5.8S rRNA and LSU-rRNA from tricistronic rRNA transcript (SSU-rRNA, 5.8S rRNA, LSU-rRNA)"/>
    <property type="evidence" value="ECO:0007669"/>
    <property type="project" value="TreeGrafter"/>
</dbReference>
<evidence type="ECO:0000256" key="5">
    <source>
        <dbReference type="ARBA" id="ARBA00023242"/>
    </source>
</evidence>
<evidence type="ECO:0000313" key="7">
    <source>
        <dbReference type="EMBL" id="CAB3219664.1"/>
    </source>
</evidence>
<evidence type="ECO:0000256" key="1">
    <source>
        <dbReference type="ARBA" id="ARBA00004604"/>
    </source>
</evidence>
<proteinExistence type="evidence at transcript level"/>